<keyword evidence="7" id="KW-0627">Porphyrin biosynthesis</keyword>
<evidence type="ECO:0000256" key="6">
    <source>
        <dbReference type="ARBA" id="ARBA00023235"/>
    </source>
</evidence>
<proteinExistence type="inferred from homology"/>
<dbReference type="GO" id="GO:0006782">
    <property type="term" value="P:protoporphyrinogen IX biosynthetic process"/>
    <property type="evidence" value="ECO:0007669"/>
    <property type="project" value="UniProtKB-UniPathway"/>
</dbReference>
<dbReference type="EMBL" id="UOFP01000309">
    <property type="protein sequence ID" value="VAW90143.1"/>
    <property type="molecule type" value="Genomic_DNA"/>
</dbReference>
<comment type="pathway">
    <text evidence="2">Porphyrin-containing compound metabolism; protoporphyrin-IX biosynthesis; 5-aminolevulinate from L-glutamyl-tRNA(Glu): step 2/2.</text>
</comment>
<dbReference type="PROSITE" id="PS00600">
    <property type="entry name" value="AA_TRANSFER_CLASS_3"/>
    <property type="match status" value="1"/>
</dbReference>
<dbReference type="GO" id="GO:0042286">
    <property type="term" value="F:glutamate-1-semialdehyde 2,1-aminomutase activity"/>
    <property type="evidence" value="ECO:0007669"/>
    <property type="project" value="UniProtKB-EC"/>
</dbReference>
<dbReference type="CDD" id="cd00610">
    <property type="entry name" value="OAT_like"/>
    <property type="match status" value="1"/>
</dbReference>
<dbReference type="SUPFAM" id="SSF53383">
    <property type="entry name" value="PLP-dependent transferases"/>
    <property type="match status" value="1"/>
</dbReference>
<accession>A0A3B0ZPW9</accession>
<dbReference type="InterPro" id="IPR015424">
    <property type="entry name" value="PyrdxlP-dep_Trfase"/>
</dbReference>
<evidence type="ECO:0000256" key="7">
    <source>
        <dbReference type="ARBA" id="ARBA00023244"/>
    </source>
</evidence>
<dbReference type="EC" id="5.4.3.8" evidence="4"/>
<dbReference type="PANTHER" id="PTHR43713">
    <property type="entry name" value="GLUTAMATE-1-SEMIALDEHYDE 2,1-AMINOMUTASE"/>
    <property type="match status" value="1"/>
</dbReference>
<dbReference type="UniPathway" id="UPA00251">
    <property type="reaction ID" value="UER00317"/>
</dbReference>
<keyword evidence="5" id="KW-0663">Pyridoxal phosphate</keyword>
<dbReference type="HAMAP" id="MF_00375">
    <property type="entry name" value="HemL_aminotrans_3"/>
    <property type="match status" value="1"/>
</dbReference>
<dbReference type="PANTHER" id="PTHR43713:SF3">
    <property type="entry name" value="GLUTAMATE-1-SEMIALDEHYDE 2,1-AMINOMUTASE 1, CHLOROPLASTIC-RELATED"/>
    <property type="match status" value="1"/>
</dbReference>
<comment type="cofactor">
    <cofactor evidence="1">
        <name>pyridoxal 5'-phosphate</name>
        <dbReference type="ChEBI" id="CHEBI:597326"/>
    </cofactor>
</comment>
<comment type="similarity">
    <text evidence="3">Belongs to the class-III pyridoxal-phosphate-dependent aminotransferase family. HemL subfamily.</text>
</comment>
<evidence type="ECO:0000256" key="5">
    <source>
        <dbReference type="ARBA" id="ARBA00022898"/>
    </source>
</evidence>
<dbReference type="InterPro" id="IPR004639">
    <property type="entry name" value="4pyrrol_synth_GluAld_NH2Trfase"/>
</dbReference>
<gene>
    <name evidence="8" type="ORF">MNBD_GAMMA18-857</name>
</gene>
<evidence type="ECO:0000313" key="8">
    <source>
        <dbReference type="EMBL" id="VAW90143.1"/>
    </source>
</evidence>
<dbReference type="AlphaFoldDB" id="A0A3B0ZPW9"/>
<dbReference type="InterPro" id="IPR005814">
    <property type="entry name" value="Aminotrans_3"/>
</dbReference>
<evidence type="ECO:0000256" key="2">
    <source>
        <dbReference type="ARBA" id="ARBA00004819"/>
    </source>
</evidence>
<dbReference type="Gene3D" id="3.90.1150.10">
    <property type="entry name" value="Aspartate Aminotransferase, domain 1"/>
    <property type="match status" value="1"/>
</dbReference>
<name>A0A3B0ZPW9_9ZZZZ</name>
<dbReference type="Pfam" id="PF00202">
    <property type="entry name" value="Aminotran_3"/>
    <property type="match status" value="1"/>
</dbReference>
<dbReference type="FunFam" id="3.40.640.10:FF:000021">
    <property type="entry name" value="Glutamate-1-semialdehyde 2,1-aminomutase"/>
    <property type="match status" value="1"/>
</dbReference>
<dbReference type="NCBIfam" id="NF000818">
    <property type="entry name" value="PRK00062.1"/>
    <property type="match status" value="1"/>
</dbReference>
<dbReference type="InterPro" id="IPR015422">
    <property type="entry name" value="PyrdxlP-dep_Trfase_small"/>
</dbReference>
<organism evidence="8">
    <name type="scientific">hydrothermal vent metagenome</name>
    <dbReference type="NCBI Taxonomy" id="652676"/>
    <lineage>
        <taxon>unclassified sequences</taxon>
        <taxon>metagenomes</taxon>
        <taxon>ecological metagenomes</taxon>
    </lineage>
</organism>
<keyword evidence="6 8" id="KW-0413">Isomerase</keyword>
<evidence type="ECO:0000256" key="1">
    <source>
        <dbReference type="ARBA" id="ARBA00001933"/>
    </source>
</evidence>
<reference evidence="8" key="1">
    <citation type="submission" date="2018-06" db="EMBL/GenBank/DDBJ databases">
        <authorList>
            <person name="Zhirakovskaya E."/>
        </authorList>
    </citation>
    <scope>NUCLEOTIDE SEQUENCE</scope>
</reference>
<evidence type="ECO:0000256" key="3">
    <source>
        <dbReference type="ARBA" id="ARBA00008981"/>
    </source>
</evidence>
<dbReference type="Gene3D" id="3.40.640.10">
    <property type="entry name" value="Type I PLP-dependent aspartate aminotransferase-like (Major domain)"/>
    <property type="match status" value="1"/>
</dbReference>
<dbReference type="NCBIfam" id="TIGR00713">
    <property type="entry name" value="hemL"/>
    <property type="match status" value="1"/>
</dbReference>
<dbReference type="GO" id="GO:0030170">
    <property type="term" value="F:pyridoxal phosphate binding"/>
    <property type="evidence" value="ECO:0007669"/>
    <property type="project" value="InterPro"/>
</dbReference>
<dbReference type="GO" id="GO:0008483">
    <property type="term" value="F:transaminase activity"/>
    <property type="evidence" value="ECO:0007669"/>
    <property type="project" value="InterPro"/>
</dbReference>
<dbReference type="InterPro" id="IPR015421">
    <property type="entry name" value="PyrdxlP-dep_Trfase_major"/>
</dbReference>
<dbReference type="InterPro" id="IPR049704">
    <property type="entry name" value="Aminotrans_3_PPA_site"/>
</dbReference>
<evidence type="ECO:0000256" key="4">
    <source>
        <dbReference type="ARBA" id="ARBA00012143"/>
    </source>
</evidence>
<protein>
    <recommendedName>
        <fullName evidence="4">glutamate-1-semialdehyde 2,1-aminomutase</fullName>
        <ecNumber evidence="4">5.4.3.8</ecNumber>
    </recommendedName>
</protein>
<sequence length="426" mass="45171">MTQSHDLFQAAQQHIPGGVNSPVRAFKGVGGDPIFFKKGEGAYVIDADDKKYIDYVGSWGPMIVGHAHPKVIKAVQEVVVNGLGFGAPTQIETTMADRVCELVPSCELVRMVSSGTEATMSAIRLARGYTGRDKIVKFEGCYHGHSDSLLVKAGSGALTLGVPTSPGVPAALAEHTLTLTYNDIESVKAAFAKVGGQIACIIVEPVAGNMNCIPPVPGFLEGLREVCDEYGTVLIFDEVMTGFRVALGGAQAHYGVKPDLTTLGKVIGGGLPVGAFGGKREVMEQIAPLGPVYQAGTLSGNPVSMAAGLASMDILMQAGFHENLSQKAAMLMDGLKARAKAAGIPLTTNQVGGMFGFFFSDEPQVSRFYQVTQCNLQRFQLFYHEMLNQGVYLAPSAYETGFVSSAHTEVEIQATLDAAERVFAKL</sequence>